<keyword evidence="11" id="KW-1185">Reference proteome</keyword>
<evidence type="ECO:0000256" key="8">
    <source>
        <dbReference type="ARBA" id="ARBA00038263"/>
    </source>
</evidence>
<keyword evidence="5 9" id="KW-0732">Signal</keyword>
<evidence type="ECO:0008006" key="12">
    <source>
        <dbReference type="Google" id="ProtNLM"/>
    </source>
</evidence>
<dbReference type="GO" id="GO:0016837">
    <property type="term" value="F:carbon-oxygen lyase activity, acting on polysaccharides"/>
    <property type="evidence" value="ECO:0007669"/>
    <property type="project" value="TreeGrafter"/>
</dbReference>
<dbReference type="PANTHER" id="PTHR40088:SF1">
    <property type="entry name" value="PECTATE LYASE PEL9"/>
    <property type="match status" value="1"/>
</dbReference>
<dbReference type="InterPro" id="IPR011050">
    <property type="entry name" value="Pectin_lyase_fold/virulence"/>
</dbReference>
<dbReference type="Gene3D" id="2.160.20.10">
    <property type="entry name" value="Single-stranded right-handed beta-helix, Pectin lyase-like"/>
    <property type="match status" value="1"/>
</dbReference>
<dbReference type="SUPFAM" id="SSF51126">
    <property type="entry name" value="Pectin lyase-like"/>
    <property type="match status" value="1"/>
</dbReference>
<dbReference type="AlphaFoldDB" id="A0A964FDC7"/>
<organism evidence="10 11">
    <name type="scientific">Waterburya agarophytonicola KI4</name>
    <dbReference type="NCBI Taxonomy" id="2874699"/>
    <lineage>
        <taxon>Bacteria</taxon>
        <taxon>Bacillati</taxon>
        <taxon>Cyanobacteriota</taxon>
        <taxon>Cyanophyceae</taxon>
        <taxon>Pleurocapsales</taxon>
        <taxon>Hyellaceae</taxon>
        <taxon>Waterburya</taxon>
        <taxon>Waterburya agarophytonicola</taxon>
    </lineage>
</organism>
<evidence type="ECO:0000256" key="3">
    <source>
        <dbReference type="ARBA" id="ARBA00022525"/>
    </source>
</evidence>
<comment type="similarity">
    <text evidence="8">Belongs to the polysaccharide lyase 9 family.</text>
</comment>
<keyword evidence="6" id="KW-0106">Calcium</keyword>
<evidence type="ECO:0000256" key="9">
    <source>
        <dbReference type="SAM" id="SignalP"/>
    </source>
</evidence>
<reference evidence="10" key="1">
    <citation type="journal article" date="2021" name="Antonie Van Leeuwenhoek">
        <title>Draft genome and description of Waterburya agarophytonicola gen. nov. sp. nov. (Pleurocapsales, Cyanobacteria): a seaweed symbiont.</title>
        <authorList>
            <person name="Bonthond G."/>
            <person name="Shalygin S."/>
            <person name="Bayer T."/>
            <person name="Weinberger F."/>
        </authorList>
    </citation>
    <scope>NUCLEOTIDE SEQUENCE</scope>
    <source>
        <strain evidence="10">KI4</strain>
    </source>
</reference>
<dbReference type="InterPro" id="IPR052052">
    <property type="entry name" value="Polysaccharide_Lyase_9"/>
</dbReference>
<evidence type="ECO:0000313" key="10">
    <source>
        <dbReference type="EMBL" id="MCC0175420.1"/>
    </source>
</evidence>
<sequence length="606" mass="65874">MNQKVTWVTAIISILINSNTVLAETFINKNNLRDTTIEKSLLASLPVVSCNTNLTVGEEYACIVSGASQGARYSLKNAPTGMAIQYGSGHLHWTPASNQSGTQTATILRTLDGQQSETPITFTVQAGTTTSQNAIYLAPNGNDNNSGISVDQPLLSLHKAASLAQPGDTIYLRGGTYTNEGFGNSFIGRRNNLARITNSGSPGQEIIIRPHGNEYVKLKSDVNGIVFKGASYWKIQGIEFQGTAQQIDPDQTLKLWWDDTDASNEIKGQGIAMNTSFEIEIVDCIVRDFPGAGVSNNGGANITLKDSVVYNNAWWSFAGTHGFANSKPATPDQNNPTDFKMTMTGNLVFGNQSSMISHVFSKGFVKLEIDEGNGLHMQNTEGLFYGRFLAENNLVMYNGKAGLGLNTIANSTIRNNSFYQNAQAVDGSGELSLQPPDPNSNPQPNVIKKNLFHALPDRQTLKVFNNGQNDLYEGISNNYAVPALDAEAIKDNVTQANSVFVDPQNLNFSPASGITADYGVPQDTLDSFTAKIEEYGITPKPAKTKVNDPYIKKLKIEIFKRWPAPNPNDTIPDNLVLEDGDSGLCYTYEQRGDYPAPPRTKTPCKK</sequence>
<dbReference type="GO" id="GO:0046872">
    <property type="term" value="F:metal ion binding"/>
    <property type="evidence" value="ECO:0007669"/>
    <property type="project" value="UniProtKB-KW"/>
</dbReference>
<comment type="caution">
    <text evidence="10">The sequence shown here is derived from an EMBL/GenBank/DDBJ whole genome shotgun (WGS) entry which is preliminary data.</text>
</comment>
<gene>
    <name evidence="10" type="ORF">I4641_00295</name>
</gene>
<evidence type="ECO:0000313" key="11">
    <source>
        <dbReference type="Proteomes" id="UP000729733"/>
    </source>
</evidence>
<dbReference type="PANTHER" id="PTHR40088">
    <property type="entry name" value="PECTATE LYASE (EUROFUNG)"/>
    <property type="match status" value="1"/>
</dbReference>
<comment type="subcellular location">
    <subcellularLocation>
        <location evidence="2">Secreted</location>
    </subcellularLocation>
</comment>
<evidence type="ECO:0000256" key="7">
    <source>
        <dbReference type="ARBA" id="ARBA00023239"/>
    </source>
</evidence>
<dbReference type="Proteomes" id="UP000729733">
    <property type="component" value="Unassembled WGS sequence"/>
</dbReference>
<protein>
    <recommendedName>
        <fullName evidence="12">Right handed beta helix domain-containing protein</fullName>
    </recommendedName>
</protein>
<evidence type="ECO:0000256" key="1">
    <source>
        <dbReference type="ARBA" id="ARBA00001913"/>
    </source>
</evidence>
<dbReference type="InterPro" id="IPR012334">
    <property type="entry name" value="Pectin_lyas_fold"/>
</dbReference>
<keyword evidence="7" id="KW-0456">Lyase</keyword>
<keyword evidence="3" id="KW-0964">Secreted</keyword>
<feature type="signal peptide" evidence="9">
    <location>
        <begin position="1"/>
        <end position="23"/>
    </location>
</feature>
<dbReference type="GO" id="GO:0005576">
    <property type="term" value="C:extracellular region"/>
    <property type="evidence" value="ECO:0007669"/>
    <property type="project" value="UniProtKB-SubCell"/>
</dbReference>
<evidence type="ECO:0000256" key="4">
    <source>
        <dbReference type="ARBA" id="ARBA00022723"/>
    </source>
</evidence>
<accession>A0A964FDC7</accession>
<evidence type="ECO:0000256" key="6">
    <source>
        <dbReference type="ARBA" id="ARBA00022837"/>
    </source>
</evidence>
<name>A0A964FDC7_9CYAN</name>
<dbReference type="EMBL" id="JADWDC010000001">
    <property type="protein sequence ID" value="MCC0175420.1"/>
    <property type="molecule type" value="Genomic_DNA"/>
</dbReference>
<proteinExistence type="inferred from homology"/>
<evidence type="ECO:0000256" key="2">
    <source>
        <dbReference type="ARBA" id="ARBA00004613"/>
    </source>
</evidence>
<comment type="cofactor">
    <cofactor evidence="1">
        <name>Ca(2+)</name>
        <dbReference type="ChEBI" id="CHEBI:29108"/>
    </cofactor>
</comment>
<evidence type="ECO:0000256" key="5">
    <source>
        <dbReference type="ARBA" id="ARBA00022729"/>
    </source>
</evidence>
<dbReference type="RefSeq" id="WP_229638420.1">
    <property type="nucleotide sequence ID" value="NZ_JADWDC010000001.1"/>
</dbReference>
<feature type="chain" id="PRO_5037857890" description="Right handed beta helix domain-containing protein" evidence="9">
    <location>
        <begin position="24"/>
        <end position="606"/>
    </location>
</feature>
<keyword evidence="4" id="KW-0479">Metal-binding</keyword>